<dbReference type="STRING" id="698758.AXY_08440"/>
<evidence type="ECO:0000313" key="4">
    <source>
        <dbReference type="Proteomes" id="UP000006294"/>
    </source>
</evidence>
<dbReference type="RefSeq" id="WP_015009581.1">
    <property type="nucleotide sequence ID" value="NC_018704.1"/>
</dbReference>
<evidence type="ECO:0000259" key="2">
    <source>
        <dbReference type="Pfam" id="PF01521"/>
    </source>
</evidence>
<dbReference type="PANTHER" id="PTHR10072:SF41">
    <property type="entry name" value="IRON-SULFUR CLUSTER ASSEMBLY 1 HOMOLOG, MITOCHONDRIAL"/>
    <property type="match status" value="1"/>
</dbReference>
<dbReference type="Pfam" id="PF01521">
    <property type="entry name" value="Fe-S_biosyn"/>
    <property type="match status" value="1"/>
</dbReference>
<protein>
    <recommendedName>
        <fullName evidence="2">Core domain-containing protein</fullName>
    </recommendedName>
</protein>
<dbReference type="Gene3D" id="2.60.300.12">
    <property type="entry name" value="HesB-like domain"/>
    <property type="match status" value="1"/>
</dbReference>
<comment type="similarity">
    <text evidence="1">Belongs to the HesB/IscA family.</text>
</comment>
<dbReference type="eggNOG" id="COG0316">
    <property type="taxonomic scope" value="Bacteria"/>
</dbReference>
<dbReference type="InterPro" id="IPR035903">
    <property type="entry name" value="HesB-like_dom_sf"/>
</dbReference>
<gene>
    <name evidence="3" type="ordered locus">AXY_08440</name>
</gene>
<name>K0J304_AMPXN</name>
<dbReference type="InterPro" id="IPR016092">
    <property type="entry name" value="ATAP"/>
</dbReference>
<sequence>MVLQITQQAKERMIELLGYEDNDQLRLRLGIKDESCNGLSYTLGFDQNYDHQYDYLTNINGIPVTIKKTDVSVITGTTIDFKQNMMGGAFTIDNPNIVKSCGCGSENNPSQRQSVSEK</sequence>
<dbReference type="InterPro" id="IPR000361">
    <property type="entry name" value="ATAP_core_dom"/>
</dbReference>
<dbReference type="EMBL" id="AP012050">
    <property type="protein sequence ID" value="BAM46976.1"/>
    <property type="molecule type" value="Genomic_DNA"/>
</dbReference>
<dbReference type="PANTHER" id="PTHR10072">
    <property type="entry name" value="IRON-SULFUR CLUSTER ASSEMBLY PROTEIN"/>
    <property type="match status" value="1"/>
</dbReference>
<proteinExistence type="inferred from homology"/>
<accession>K0J304</accession>
<dbReference type="OrthoDB" id="9801228at2"/>
<dbReference type="Proteomes" id="UP000006294">
    <property type="component" value="Chromosome"/>
</dbReference>
<evidence type="ECO:0000256" key="1">
    <source>
        <dbReference type="ARBA" id="ARBA00006718"/>
    </source>
</evidence>
<dbReference type="PATRIC" id="fig|698758.3.peg.838"/>
<reference evidence="3 4" key="1">
    <citation type="submission" date="2011-01" db="EMBL/GenBank/DDBJ databases">
        <title>Whole genome sequence of Amphibacillus xylinus NBRC 15112.</title>
        <authorList>
            <person name="Nakazawa H."/>
            <person name="Katano Y."/>
            <person name="Nakamura S."/>
            <person name="Sasagawa M."/>
            <person name="Fukada J."/>
            <person name="Arai T."/>
            <person name="Sasakura N."/>
            <person name="Mochizuki D."/>
            <person name="Hosoyama A."/>
            <person name="Harada K."/>
            <person name="Horikawa H."/>
            <person name="Kato Y."/>
            <person name="Harada T."/>
            <person name="Sasaki K."/>
            <person name="Sekiguchi M."/>
            <person name="Hodoyama M."/>
            <person name="Nishiko R."/>
            <person name="Narita H."/>
            <person name="Hanamaki A."/>
            <person name="Hata C."/>
            <person name="Konno Y."/>
            <person name="Niimura Y."/>
            <person name="Yamazaki S."/>
            <person name="Fujita N."/>
        </authorList>
    </citation>
    <scope>NUCLEOTIDE SEQUENCE [LARGE SCALE GENOMIC DNA]</scope>
    <source>
        <strain evidence="4">ATCC 51415 / DSM 6626 / JCM 7361 / LMG 17667 / NBRC 15112 / Ep01</strain>
    </source>
</reference>
<feature type="domain" description="Core" evidence="2">
    <location>
        <begin position="1"/>
        <end position="104"/>
    </location>
</feature>
<dbReference type="GO" id="GO:0051537">
    <property type="term" value="F:2 iron, 2 sulfur cluster binding"/>
    <property type="evidence" value="ECO:0007669"/>
    <property type="project" value="UniProtKB-ARBA"/>
</dbReference>
<dbReference type="GO" id="GO:0005737">
    <property type="term" value="C:cytoplasm"/>
    <property type="evidence" value="ECO:0007669"/>
    <property type="project" value="TreeGrafter"/>
</dbReference>
<dbReference type="SUPFAM" id="SSF89360">
    <property type="entry name" value="HesB-like domain"/>
    <property type="match status" value="1"/>
</dbReference>
<evidence type="ECO:0000313" key="3">
    <source>
        <dbReference type="EMBL" id="BAM46976.1"/>
    </source>
</evidence>
<organism evidence="3 4">
    <name type="scientific">Amphibacillus xylanus (strain ATCC 51415 / DSM 6626 / JCM 7361 / LMG 17667 / NBRC 15112 / Ep01)</name>
    <dbReference type="NCBI Taxonomy" id="698758"/>
    <lineage>
        <taxon>Bacteria</taxon>
        <taxon>Bacillati</taxon>
        <taxon>Bacillota</taxon>
        <taxon>Bacilli</taxon>
        <taxon>Bacillales</taxon>
        <taxon>Bacillaceae</taxon>
        <taxon>Amphibacillus</taxon>
    </lineage>
</organism>
<dbReference type="NCBIfam" id="TIGR00049">
    <property type="entry name" value="iron-sulfur cluster assembly accessory protein"/>
    <property type="match status" value="1"/>
</dbReference>
<dbReference type="GO" id="GO:0016226">
    <property type="term" value="P:iron-sulfur cluster assembly"/>
    <property type="evidence" value="ECO:0007669"/>
    <property type="project" value="InterPro"/>
</dbReference>
<dbReference type="AlphaFoldDB" id="K0J304"/>
<dbReference type="InterPro" id="IPR050322">
    <property type="entry name" value="Fe-S_cluster_asmbl/transfer"/>
</dbReference>
<dbReference type="KEGG" id="axl:AXY_08440"/>
<keyword evidence="4" id="KW-1185">Reference proteome</keyword>
<dbReference type="HOGENOM" id="CLU_069054_5_2_9"/>